<evidence type="ECO:0000313" key="2">
    <source>
        <dbReference type="Proteomes" id="UP000027135"/>
    </source>
</evidence>
<name>A0A067QWL2_ZOONE</name>
<dbReference type="Proteomes" id="UP000027135">
    <property type="component" value="Unassembled WGS sequence"/>
</dbReference>
<evidence type="ECO:0000313" key="1">
    <source>
        <dbReference type="EMBL" id="KDR14723.1"/>
    </source>
</evidence>
<organism evidence="1 2">
    <name type="scientific">Zootermopsis nevadensis</name>
    <name type="common">Dampwood termite</name>
    <dbReference type="NCBI Taxonomy" id="136037"/>
    <lineage>
        <taxon>Eukaryota</taxon>
        <taxon>Metazoa</taxon>
        <taxon>Ecdysozoa</taxon>
        <taxon>Arthropoda</taxon>
        <taxon>Hexapoda</taxon>
        <taxon>Insecta</taxon>
        <taxon>Pterygota</taxon>
        <taxon>Neoptera</taxon>
        <taxon>Polyneoptera</taxon>
        <taxon>Dictyoptera</taxon>
        <taxon>Blattodea</taxon>
        <taxon>Blattoidea</taxon>
        <taxon>Termitoidae</taxon>
        <taxon>Termopsidae</taxon>
        <taxon>Zootermopsis</taxon>
    </lineage>
</organism>
<gene>
    <name evidence="1" type="ORF">L798_11542</name>
</gene>
<dbReference type="STRING" id="136037.A0A067QWL2"/>
<dbReference type="eggNOG" id="KOG0305">
    <property type="taxonomic scope" value="Eukaryota"/>
</dbReference>
<keyword evidence="2" id="KW-1185">Reference proteome</keyword>
<dbReference type="EMBL" id="KK852867">
    <property type="protein sequence ID" value="KDR14723.1"/>
    <property type="molecule type" value="Genomic_DNA"/>
</dbReference>
<reference evidence="1 2" key="1">
    <citation type="journal article" date="2014" name="Nat. Commun.">
        <title>Molecular traces of alternative social organization in a termite genome.</title>
        <authorList>
            <person name="Terrapon N."/>
            <person name="Li C."/>
            <person name="Robertson H.M."/>
            <person name="Ji L."/>
            <person name="Meng X."/>
            <person name="Booth W."/>
            <person name="Chen Z."/>
            <person name="Childers C.P."/>
            <person name="Glastad K.M."/>
            <person name="Gokhale K."/>
            <person name="Gowin J."/>
            <person name="Gronenberg W."/>
            <person name="Hermansen R.A."/>
            <person name="Hu H."/>
            <person name="Hunt B.G."/>
            <person name="Huylmans A.K."/>
            <person name="Khalil S.M."/>
            <person name="Mitchell R.D."/>
            <person name="Munoz-Torres M.C."/>
            <person name="Mustard J.A."/>
            <person name="Pan H."/>
            <person name="Reese J.T."/>
            <person name="Scharf M.E."/>
            <person name="Sun F."/>
            <person name="Vogel H."/>
            <person name="Xiao J."/>
            <person name="Yang W."/>
            <person name="Yang Z."/>
            <person name="Yang Z."/>
            <person name="Zhou J."/>
            <person name="Zhu J."/>
            <person name="Brent C.S."/>
            <person name="Elsik C.G."/>
            <person name="Goodisman M.A."/>
            <person name="Liberles D.A."/>
            <person name="Roe R.M."/>
            <person name="Vargo E.L."/>
            <person name="Vilcinskas A."/>
            <person name="Wang J."/>
            <person name="Bornberg-Bauer E."/>
            <person name="Korb J."/>
            <person name="Zhang G."/>
            <person name="Liebig J."/>
        </authorList>
    </citation>
    <scope>NUCLEOTIDE SEQUENCE [LARGE SCALE GENOMIC DNA]</scope>
    <source>
        <tissue evidence="1">Whole organism</tissue>
    </source>
</reference>
<dbReference type="InParanoid" id="A0A067QWL2"/>
<dbReference type="AlphaFoldDB" id="A0A067QWL2"/>
<accession>A0A067QWL2</accession>
<protein>
    <submittedName>
        <fullName evidence="1">Fizzy-related protein-like protein</fullName>
    </submittedName>
</protein>
<sequence>MEAVCTFKMVVSTHGYPQNLIQAWKYPSLRQACKTPWPCLQMEKAIVTGAWNVFSVARLKKEKKSVLDLFTSIR</sequence>
<dbReference type="OrthoDB" id="10263272at2759"/>
<proteinExistence type="predicted"/>